<dbReference type="SMART" id="SM00065">
    <property type="entry name" value="GAF"/>
    <property type="match status" value="1"/>
</dbReference>
<dbReference type="PROSITE" id="PS00675">
    <property type="entry name" value="SIGMA54_INTERACT_1"/>
    <property type="match status" value="1"/>
</dbReference>
<dbReference type="GO" id="GO:0043565">
    <property type="term" value="F:sequence-specific DNA binding"/>
    <property type="evidence" value="ECO:0007669"/>
    <property type="project" value="InterPro"/>
</dbReference>
<reference evidence="8 9" key="1">
    <citation type="journal article" date="2015" name="Microbiome">
        <title>Genomic resolution of linkages in carbon, nitrogen, and sulfur cycling among widespread estuary sediment bacteria.</title>
        <authorList>
            <person name="Baker B.J."/>
            <person name="Lazar C.S."/>
            <person name="Teske A.P."/>
            <person name="Dick G.J."/>
        </authorList>
    </citation>
    <scope>NUCLEOTIDE SEQUENCE [LARGE SCALE GENOMIC DNA]</scope>
    <source>
        <strain evidence="8">DG_26</strain>
    </source>
</reference>
<feature type="domain" description="Sigma-54 factor interaction" evidence="7">
    <location>
        <begin position="163"/>
        <end position="392"/>
    </location>
</feature>
<dbReference type="InterPro" id="IPR058031">
    <property type="entry name" value="AAA_lid_NorR"/>
</dbReference>
<dbReference type="Gene3D" id="3.30.450.40">
    <property type="match status" value="1"/>
</dbReference>
<keyword evidence="6" id="KW-0175">Coiled coil</keyword>
<dbReference type="PANTHER" id="PTHR32071">
    <property type="entry name" value="TRANSCRIPTIONAL REGULATORY PROTEIN"/>
    <property type="match status" value="1"/>
</dbReference>
<dbReference type="Gene3D" id="3.40.50.300">
    <property type="entry name" value="P-loop containing nucleotide triphosphate hydrolases"/>
    <property type="match status" value="1"/>
</dbReference>
<dbReference type="InterPro" id="IPR009057">
    <property type="entry name" value="Homeodomain-like_sf"/>
</dbReference>
<dbReference type="Pfam" id="PF00158">
    <property type="entry name" value="Sigma54_activat"/>
    <property type="match status" value="1"/>
</dbReference>
<dbReference type="PRINTS" id="PR01590">
    <property type="entry name" value="HTHFIS"/>
</dbReference>
<gene>
    <name evidence="8" type="ORF">AMJ40_07660</name>
</gene>
<dbReference type="InterPro" id="IPR025662">
    <property type="entry name" value="Sigma_54_int_dom_ATP-bd_1"/>
</dbReference>
<sequence length="478" mass="53781">MALFQFSQRINQISELQTLLDEILHSAITNIGAERGMIILTDESGQRYRSVASESLQSKKTLMSTDLRSDSRFKNAESVIGLNILSFICVPLIVPGRTRALGTLYVDQRIYVKSFTREDAAFLEAFANLAAIAVSNANLMEELVSENIQLREEVWKKYEFPGVIGRSKAMHKVFRDMEKILNDDCTVLITGESGTGKEVIAKAIHYNGNRKEKPFLAVNCGALPETLLEAELFGSVRGAFTGALDKQGLFQAADKGTLFMDEIHHTSEAMQIKLLRVLQEKEVRRVGGTKSIKTDVRVICATNEDLRRTVQEGRFRQDFYYRINVVTIDVPSLRERREDIPLLITHFLQKYTKEKGKHFRGINPRVLQVLTAYDWAENNVRELENEIARLTIFTPEGSTIRPSDLSDKVRGVLPAAGEIGAGPFTGGEGRLLTYEELEKEYIRFILTKAGKNKARAAQIMGIPRSTLRGKMRKLGMSD</sequence>
<dbReference type="FunFam" id="3.40.50.300:FF:000006">
    <property type="entry name" value="DNA-binding transcriptional regulator NtrC"/>
    <property type="match status" value="1"/>
</dbReference>
<keyword evidence="5" id="KW-0804">Transcription</keyword>
<dbReference type="PROSITE" id="PS50045">
    <property type="entry name" value="SIGMA54_INTERACT_4"/>
    <property type="match status" value="1"/>
</dbReference>
<dbReference type="Pfam" id="PF25601">
    <property type="entry name" value="AAA_lid_14"/>
    <property type="match status" value="1"/>
</dbReference>
<dbReference type="Pfam" id="PF01590">
    <property type="entry name" value="GAF"/>
    <property type="match status" value="1"/>
</dbReference>
<keyword evidence="1" id="KW-0547">Nucleotide-binding</keyword>
<evidence type="ECO:0000313" key="8">
    <source>
        <dbReference type="EMBL" id="KPJ48344.1"/>
    </source>
</evidence>
<dbReference type="PROSITE" id="PS00676">
    <property type="entry name" value="SIGMA54_INTERACT_2"/>
    <property type="match status" value="1"/>
</dbReference>
<dbReference type="Gene3D" id="1.10.8.60">
    <property type="match status" value="1"/>
</dbReference>
<accession>A0A0S7WDW4</accession>
<dbReference type="InterPro" id="IPR002197">
    <property type="entry name" value="HTH_Fis"/>
</dbReference>
<evidence type="ECO:0000256" key="6">
    <source>
        <dbReference type="SAM" id="Coils"/>
    </source>
</evidence>
<evidence type="ECO:0000256" key="5">
    <source>
        <dbReference type="ARBA" id="ARBA00023163"/>
    </source>
</evidence>
<dbReference type="InterPro" id="IPR027417">
    <property type="entry name" value="P-loop_NTPase"/>
</dbReference>
<protein>
    <recommendedName>
        <fullName evidence="7">Sigma-54 factor interaction domain-containing protein</fullName>
    </recommendedName>
</protein>
<proteinExistence type="predicted"/>
<evidence type="ECO:0000256" key="1">
    <source>
        <dbReference type="ARBA" id="ARBA00022741"/>
    </source>
</evidence>
<keyword evidence="3" id="KW-0805">Transcription regulation</keyword>
<evidence type="ECO:0000313" key="9">
    <source>
        <dbReference type="Proteomes" id="UP000051124"/>
    </source>
</evidence>
<evidence type="ECO:0000256" key="4">
    <source>
        <dbReference type="ARBA" id="ARBA00023125"/>
    </source>
</evidence>
<evidence type="ECO:0000256" key="2">
    <source>
        <dbReference type="ARBA" id="ARBA00022840"/>
    </source>
</evidence>
<evidence type="ECO:0000259" key="7">
    <source>
        <dbReference type="PROSITE" id="PS50045"/>
    </source>
</evidence>
<organism evidence="8 9">
    <name type="scientific">candidate division TA06 bacterium DG_26</name>
    <dbReference type="NCBI Taxonomy" id="1703771"/>
    <lineage>
        <taxon>Bacteria</taxon>
        <taxon>Bacteria division TA06</taxon>
    </lineage>
</organism>
<dbReference type="InterPro" id="IPR029016">
    <property type="entry name" value="GAF-like_dom_sf"/>
</dbReference>
<feature type="coiled-coil region" evidence="6">
    <location>
        <begin position="366"/>
        <end position="393"/>
    </location>
</feature>
<dbReference type="SUPFAM" id="SSF46689">
    <property type="entry name" value="Homeodomain-like"/>
    <property type="match status" value="1"/>
</dbReference>
<dbReference type="GO" id="GO:0005524">
    <property type="term" value="F:ATP binding"/>
    <property type="evidence" value="ECO:0007669"/>
    <property type="project" value="UniProtKB-KW"/>
</dbReference>
<keyword evidence="2" id="KW-0067">ATP-binding</keyword>
<comment type="caution">
    <text evidence="8">The sequence shown here is derived from an EMBL/GenBank/DDBJ whole genome shotgun (WGS) entry which is preliminary data.</text>
</comment>
<dbReference type="Proteomes" id="UP000051124">
    <property type="component" value="Unassembled WGS sequence"/>
</dbReference>
<dbReference type="Pfam" id="PF02954">
    <property type="entry name" value="HTH_8"/>
    <property type="match status" value="1"/>
</dbReference>
<evidence type="ECO:0000256" key="3">
    <source>
        <dbReference type="ARBA" id="ARBA00023015"/>
    </source>
</evidence>
<dbReference type="GO" id="GO:0006355">
    <property type="term" value="P:regulation of DNA-templated transcription"/>
    <property type="evidence" value="ECO:0007669"/>
    <property type="project" value="InterPro"/>
</dbReference>
<dbReference type="Gene3D" id="1.10.10.60">
    <property type="entry name" value="Homeodomain-like"/>
    <property type="match status" value="1"/>
</dbReference>
<dbReference type="InterPro" id="IPR003018">
    <property type="entry name" value="GAF"/>
</dbReference>
<dbReference type="SUPFAM" id="SSF52540">
    <property type="entry name" value="P-loop containing nucleoside triphosphate hydrolases"/>
    <property type="match status" value="1"/>
</dbReference>
<dbReference type="EMBL" id="LIZT01000124">
    <property type="protein sequence ID" value="KPJ48344.1"/>
    <property type="molecule type" value="Genomic_DNA"/>
</dbReference>
<dbReference type="AlphaFoldDB" id="A0A0S7WDW4"/>
<name>A0A0S7WDW4_UNCT6</name>
<dbReference type="InterPro" id="IPR003593">
    <property type="entry name" value="AAA+_ATPase"/>
</dbReference>
<keyword evidence="4" id="KW-0238">DNA-binding</keyword>
<dbReference type="CDD" id="cd00009">
    <property type="entry name" value="AAA"/>
    <property type="match status" value="1"/>
</dbReference>
<dbReference type="InterPro" id="IPR002078">
    <property type="entry name" value="Sigma_54_int"/>
</dbReference>
<dbReference type="SUPFAM" id="SSF55781">
    <property type="entry name" value="GAF domain-like"/>
    <property type="match status" value="1"/>
</dbReference>
<dbReference type="InterPro" id="IPR025943">
    <property type="entry name" value="Sigma_54_int_dom_ATP-bd_2"/>
</dbReference>
<dbReference type="SMART" id="SM00382">
    <property type="entry name" value="AAA"/>
    <property type="match status" value="1"/>
</dbReference>